<evidence type="ECO:0000313" key="4">
    <source>
        <dbReference type="Proteomes" id="UP001501323"/>
    </source>
</evidence>
<evidence type="ECO:0008006" key="5">
    <source>
        <dbReference type="Google" id="ProtNLM"/>
    </source>
</evidence>
<feature type="signal peptide" evidence="2">
    <location>
        <begin position="1"/>
        <end position="21"/>
    </location>
</feature>
<evidence type="ECO:0000256" key="1">
    <source>
        <dbReference type="SAM" id="MobiDB-lite"/>
    </source>
</evidence>
<organism evidence="3 4">
    <name type="scientific">Luteimonas vadosa</name>
    <dbReference type="NCBI Taxonomy" id="1165507"/>
    <lineage>
        <taxon>Bacteria</taxon>
        <taxon>Pseudomonadati</taxon>
        <taxon>Pseudomonadota</taxon>
        <taxon>Gammaproteobacteria</taxon>
        <taxon>Lysobacterales</taxon>
        <taxon>Lysobacteraceae</taxon>
        <taxon>Luteimonas</taxon>
    </lineage>
</organism>
<sequence length="266" mass="27552">MMTSTSRSLRAALLACAIALAGCNPGQSPDRSGTGNDNASDSLLGGVVDKAMDKARDELRNSNISLSKGAEGLAKAEITPQGELLIDGRPVATNPAQKMLLKDYRQSLIAVAESGMDIGTQGADIAGKAMGHAVKGIFSGMSEEEIEQSMAAESEAIEAAAQQLCDKLPALLASERQLAAALPEFAPYATMDEGDIDDCNGSQDGAATKVGRAELREEIRSGIRDGVRNSIRAVAQSSRLATNDSPADQTGGKATTTTDQEAAPSR</sequence>
<keyword evidence="4" id="KW-1185">Reference proteome</keyword>
<accession>A0ABP9E0Y0</accession>
<dbReference type="EMBL" id="BAABJY010000002">
    <property type="protein sequence ID" value="GAA4864968.1"/>
    <property type="molecule type" value="Genomic_DNA"/>
</dbReference>
<feature type="chain" id="PRO_5046258213" description="DUF2884 family protein" evidence="2">
    <location>
        <begin position="22"/>
        <end position="266"/>
    </location>
</feature>
<comment type="caution">
    <text evidence="3">The sequence shown here is derived from an EMBL/GenBank/DDBJ whole genome shotgun (WGS) entry which is preliminary data.</text>
</comment>
<proteinExistence type="predicted"/>
<name>A0ABP9E0Y0_9GAMM</name>
<feature type="compositionally biased region" description="Polar residues" evidence="1">
    <location>
        <begin position="236"/>
        <end position="260"/>
    </location>
</feature>
<dbReference type="PROSITE" id="PS51257">
    <property type="entry name" value="PROKAR_LIPOPROTEIN"/>
    <property type="match status" value="1"/>
</dbReference>
<dbReference type="Pfam" id="PF11101">
    <property type="entry name" value="DUF2884"/>
    <property type="match status" value="1"/>
</dbReference>
<dbReference type="Proteomes" id="UP001501323">
    <property type="component" value="Unassembled WGS sequence"/>
</dbReference>
<keyword evidence="2" id="KW-0732">Signal</keyword>
<protein>
    <recommendedName>
        <fullName evidence="5">DUF2884 family protein</fullName>
    </recommendedName>
</protein>
<gene>
    <name evidence="3" type="ORF">GCM10023332_16420</name>
</gene>
<feature type="region of interest" description="Disordered" evidence="1">
    <location>
        <begin position="236"/>
        <end position="266"/>
    </location>
</feature>
<evidence type="ECO:0000256" key="2">
    <source>
        <dbReference type="SAM" id="SignalP"/>
    </source>
</evidence>
<dbReference type="InterPro" id="IPR021307">
    <property type="entry name" value="DUF2884"/>
</dbReference>
<reference evidence="4" key="1">
    <citation type="journal article" date="2019" name="Int. J. Syst. Evol. Microbiol.">
        <title>The Global Catalogue of Microorganisms (GCM) 10K type strain sequencing project: providing services to taxonomists for standard genome sequencing and annotation.</title>
        <authorList>
            <consortium name="The Broad Institute Genomics Platform"/>
            <consortium name="The Broad Institute Genome Sequencing Center for Infectious Disease"/>
            <person name="Wu L."/>
            <person name="Ma J."/>
        </authorList>
    </citation>
    <scope>NUCLEOTIDE SEQUENCE [LARGE SCALE GENOMIC DNA]</scope>
    <source>
        <strain evidence="4">JCM 18392</strain>
    </source>
</reference>
<evidence type="ECO:0000313" key="3">
    <source>
        <dbReference type="EMBL" id="GAA4864968.1"/>
    </source>
</evidence>